<keyword evidence="3" id="KW-0999">Mitochondrion inner membrane</keyword>
<evidence type="ECO:0000313" key="10">
    <source>
        <dbReference type="EMBL" id="GMH54496.1"/>
    </source>
</evidence>
<evidence type="ECO:0000256" key="8">
    <source>
        <dbReference type="SAM" id="MobiDB-lite"/>
    </source>
</evidence>
<dbReference type="FunFam" id="1.10.287.110:FF:000001">
    <property type="entry name" value="Import inner membrane translocase subunit tim14"/>
    <property type="match status" value="1"/>
</dbReference>
<dbReference type="GO" id="GO:0001671">
    <property type="term" value="F:ATPase activator activity"/>
    <property type="evidence" value="ECO:0007669"/>
    <property type="project" value="TreeGrafter"/>
</dbReference>
<name>A0A9W6ZLM9_9STRA</name>
<evidence type="ECO:0000256" key="5">
    <source>
        <dbReference type="ARBA" id="ARBA00023128"/>
    </source>
</evidence>
<organism evidence="10 11">
    <name type="scientific">Triparma retinervis</name>
    <dbReference type="NCBI Taxonomy" id="2557542"/>
    <lineage>
        <taxon>Eukaryota</taxon>
        <taxon>Sar</taxon>
        <taxon>Stramenopiles</taxon>
        <taxon>Ochrophyta</taxon>
        <taxon>Bolidophyceae</taxon>
        <taxon>Parmales</taxon>
        <taxon>Triparmaceae</taxon>
        <taxon>Triparma</taxon>
    </lineage>
</organism>
<comment type="caution">
    <text evidence="10">The sequence shown here is derived from an EMBL/GenBank/DDBJ whole genome shotgun (WGS) entry which is preliminary data.</text>
</comment>
<dbReference type="AlphaFoldDB" id="A0A9W6ZLM9"/>
<keyword evidence="2" id="KW-0812">Transmembrane</keyword>
<dbReference type="InterPro" id="IPR036869">
    <property type="entry name" value="J_dom_sf"/>
</dbReference>
<dbReference type="PANTHER" id="PTHR12763">
    <property type="match status" value="1"/>
</dbReference>
<evidence type="ECO:0000256" key="4">
    <source>
        <dbReference type="ARBA" id="ARBA00022989"/>
    </source>
</evidence>
<dbReference type="SUPFAM" id="SSF46565">
    <property type="entry name" value="Chaperone J-domain"/>
    <property type="match status" value="1"/>
</dbReference>
<evidence type="ECO:0000259" key="9">
    <source>
        <dbReference type="SMART" id="SM00271"/>
    </source>
</evidence>
<keyword evidence="11" id="KW-1185">Reference proteome</keyword>
<feature type="region of interest" description="Disordered" evidence="8">
    <location>
        <begin position="96"/>
        <end position="117"/>
    </location>
</feature>
<evidence type="ECO:0000256" key="2">
    <source>
        <dbReference type="ARBA" id="ARBA00022692"/>
    </source>
</evidence>
<keyword evidence="4" id="KW-1133">Transmembrane helix</keyword>
<evidence type="ECO:0000256" key="3">
    <source>
        <dbReference type="ARBA" id="ARBA00022792"/>
    </source>
</evidence>
<comment type="similarity">
    <text evidence="7">Belongs to the TIM14 family.</text>
</comment>
<dbReference type="InterPro" id="IPR001623">
    <property type="entry name" value="DnaJ_domain"/>
</dbReference>
<comment type="subcellular location">
    <subcellularLocation>
        <location evidence="1">Mitochondrion inner membrane</location>
        <topology evidence="1">Single-pass membrane protein</topology>
    </subcellularLocation>
</comment>
<accession>A0A9W6ZLM9</accession>
<dbReference type="CDD" id="cd06257">
    <property type="entry name" value="DnaJ"/>
    <property type="match status" value="1"/>
</dbReference>
<feature type="domain" description="J" evidence="9">
    <location>
        <begin position="147"/>
        <end position="201"/>
    </location>
</feature>
<feature type="compositionally biased region" description="Polar residues" evidence="8">
    <location>
        <begin position="10"/>
        <end position="25"/>
    </location>
</feature>
<dbReference type="PANTHER" id="PTHR12763:SF28">
    <property type="entry name" value="GEO10507P1-RELATED"/>
    <property type="match status" value="1"/>
</dbReference>
<evidence type="ECO:0000313" key="11">
    <source>
        <dbReference type="Proteomes" id="UP001165082"/>
    </source>
</evidence>
<protein>
    <recommendedName>
        <fullName evidence="9">J domain-containing protein</fullName>
    </recommendedName>
</protein>
<gene>
    <name evidence="10" type="ORF">TrRE_jg5500</name>
</gene>
<reference evidence="10" key="1">
    <citation type="submission" date="2022-07" db="EMBL/GenBank/DDBJ databases">
        <title>Genome analysis of Parmales, a sister group of diatoms, reveals the evolutionary specialization of diatoms from phago-mixotrophs to photoautotrophs.</title>
        <authorList>
            <person name="Ban H."/>
            <person name="Sato S."/>
            <person name="Yoshikawa S."/>
            <person name="Kazumasa Y."/>
            <person name="Nakamura Y."/>
            <person name="Ichinomiya M."/>
            <person name="Saitoh K."/>
            <person name="Sato N."/>
            <person name="Blanc-Mathieu R."/>
            <person name="Endo H."/>
            <person name="Kuwata A."/>
            <person name="Ogata H."/>
        </authorList>
    </citation>
    <scope>NUCLEOTIDE SEQUENCE</scope>
</reference>
<dbReference type="Proteomes" id="UP001165082">
    <property type="component" value="Unassembled WGS sequence"/>
</dbReference>
<dbReference type="GO" id="GO:0030150">
    <property type="term" value="P:protein import into mitochondrial matrix"/>
    <property type="evidence" value="ECO:0007669"/>
    <property type="project" value="TreeGrafter"/>
</dbReference>
<dbReference type="OrthoDB" id="240298at2759"/>
<evidence type="ECO:0000256" key="6">
    <source>
        <dbReference type="ARBA" id="ARBA00023136"/>
    </source>
</evidence>
<dbReference type="Gene3D" id="1.10.287.110">
    <property type="entry name" value="DnaJ domain"/>
    <property type="match status" value="1"/>
</dbReference>
<dbReference type="SMART" id="SM00271">
    <property type="entry name" value="DnaJ"/>
    <property type="match status" value="1"/>
</dbReference>
<dbReference type="GO" id="GO:0001405">
    <property type="term" value="C:PAM complex, Tim23 associated import motor"/>
    <property type="evidence" value="ECO:0007669"/>
    <property type="project" value="TreeGrafter"/>
</dbReference>
<evidence type="ECO:0000256" key="1">
    <source>
        <dbReference type="ARBA" id="ARBA00004434"/>
    </source>
</evidence>
<sequence length="201" mass="21707">MIPFDRSDDSNSPSVRQFQTVTNPLGGSPFRPIRRSFPAAPAPRNLHDISLLPHRRNYVTKTSPASSGTLIAGLAGVALAAQAGKHGIVAYNEWQASKSEEPKEGEGDDASAGPKKKSKRANFFDQFGFGGPSKFYEGGFEDEMTRREAALILGVRESSSAKRIKDAHRTILIANHPDTGGSNFIASKVNEAKELLLKGKD</sequence>
<proteinExistence type="inferred from homology"/>
<feature type="region of interest" description="Disordered" evidence="8">
    <location>
        <begin position="1"/>
        <end position="45"/>
    </location>
</feature>
<evidence type="ECO:0000256" key="7">
    <source>
        <dbReference type="ARBA" id="ARBA00038105"/>
    </source>
</evidence>
<keyword evidence="5" id="KW-0496">Mitochondrion</keyword>
<dbReference type="EMBL" id="BRXZ01003422">
    <property type="protein sequence ID" value="GMH54496.1"/>
    <property type="molecule type" value="Genomic_DNA"/>
</dbReference>
<keyword evidence="6" id="KW-0472">Membrane</keyword>